<reference evidence="2" key="2">
    <citation type="submission" date="2025-08" db="UniProtKB">
        <authorList>
            <consortium name="Ensembl"/>
        </authorList>
    </citation>
    <scope>IDENTIFICATION</scope>
</reference>
<accession>A0A8C4RWL9</accession>
<evidence type="ECO:0000313" key="2">
    <source>
        <dbReference type="Ensembl" id="ENSECRP00000007895.1"/>
    </source>
</evidence>
<evidence type="ECO:0000313" key="3">
    <source>
        <dbReference type="Proteomes" id="UP000694620"/>
    </source>
</evidence>
<name>A0A8C4RWL9_ERPCA</name>
<dbReference type="Proteomes" id="UP000694620">
    <property type="component" value="Chromosome 4"/>
</dbReference>
<protein>
    <submittedName>
        <fullName evidence="2">Uncharacterized protein</fullName>
    </submittedName>
</protein>
<reference evidence="2" key="1">
    <citation type="submission" date="2021-06" db="EMBL/GenBank/DDBJ databases">
        <authorList>
            <consortium name="Wellcome Sanger Institute Data Sharing"/>
        </authorList>
    </citation>
    <scope>NUCLEOTIDE SEQUENCE [LARGE SCALE GENOMIC DNA]</scope>
</reference>
<keyword evidence="1" id="KW-1133">Transmembrane helix</keyword>
<dbReference type="AlphaFoldDB" id="A0A8C4RWL9"/>
<sequence>VIKCHARKVKPLDGALIVVTTDHLPVRHLVAQTVSGLVGVDGQVCRRGLPLRLRFRTLLFLGGFGFFLLGRASCDLLTVVVIIGCVFPVLVVPLSSRSLIAGLLTGVAVLVSTFLLTGFTGSTI</sequence>
<proteinExistence type="predicted"/>
<organism evidence="2 3">
    <name type="scientific">Erpetoichthys calabaricus</name>
    <name type="common">Rope fish</name>
    <name type="synonym">Calamoichthys calabaricus</name>
    <dbReference type="NCBI Taxonomy" id="27687"/>
    <lineage>
        <taxon>Eukaryota</taxon>
        <taxon>Metazoa</taxon>
        <taxon>Chordata</taxon>
        <taxon>Craniata</taxon>
        <taxon>Vertebrata</taxon>
        <taxon>Euteleostomi</taxon>
        <taxon>Actinopterygii</taxon>
        <taxon>Polypteriformes</taxon>
        <taxon>Polypteridae</taxon>
        <taxon>Erpetoichthys</taxon>
    </lineage>
</organism>
<evidence type="ECO:0000256" key="1">
    <source>
        <dbReference type="SAM" id="Phobius"/>
    </source>
</evidence>
<reference evidence="2" key="3">
    <citation type="submission" date="2025-09" db="UniProtKB">
        <authorList>
            <consortium name="Ensembl"/>
        </authorList>
    </citation>
    <scope>IDENTIFICATION</scope>
</reference>
<feature type="transmembrane region" description="Helical" evidence="1">
    <location>
        <begin position="99"/>
        <end position="119"/>
    </location>
</feature>
<dbReference type="GeneTree" id="ENSGT01060000249379"/>
<keyword evidence="3" id="KW-1185">Reference proteome</keyword>
<keyword evidence="1" id="KW-0812">Transmembrane</keyword>
<dbReference type="Ensembl" id="ENSECRT00000008021.1">
    <property type="protein sequence ID" value="ENSECRP00000007895.1"/>
    <property type="gene ID" value="ENSECRG00000005270.1"/>
</dbReference>
<feature type="transmembrane region" description="Helical" evidence="1">
    <location>
        <begin position="76"/>
        <end position="92"/>
    </location>
</feature>
<keyword evidence="1" id="KW-0472">Membrane</keyword>
<feature type="transmembrane region" description="Helical" evidence="1">
    <location>
        <begin position="53"/>
        <end position="70"/>
    </location>
</feature>